<name>A0A176S2M7_9GAMM</name>
<sequence>MPAKPHSLKPCYIKPVPLTSPAKSKTVILSVTLIHSKKNTNIHSVPPLSVLIKTTNILISLIPPAILT</sequence>
<evidence type="ECO:0000313" key="1">
    <source>
        <dbReference type="EMBL" id="OAD22351.1"/>
    </source>
</evidence>
<gene>
    <name evidence="1" type="ORF">THIOM_001849</name>
</gene>
<comment type="caution">
    <text evidence="1">The sequence shown here is derived from an EMBL/GenBank/DDBJ whole genome shotgun (WGS) entry which is preliminary data.</text>
</comment>
<proteinExistence type="predicted"/>
<dbReference type="Proteomes" id="UP000076962">
    <property type="component" value="Unassembled WGS sequence"/>
</dbReference>
<accession>A0A176S2M7</accession>
<evidence type="ECO:0000313" key="2">
    <source>
        <dbReference type="Proteomes" id="UP000076962"/>
    </source>
</evidence>
<protein>
    <submittedName>
        <fullName evidence="1">Uncharacterized protein</fullName>
    </submittedName>
</protein>
<dbReference type="AlphaFoldDB" id="A0A176S2M7"/>
<reference evidence="1 2" key="1">
    <citation type="submission" date="2016-05" db="EMBL/GenBank/DDBJ databases">
        <title>Single-cell genome of chain-forming Candidatus Thiomargarita nelsonii and comparison to other large sulfur-oxidizing bacteria.</title>
        <authorList>
            <person name="Winkel M."/>
            <person name="Salman V."/>
            <person name="Woyke T."/>
            <person name="Schulz-Vogt H."/>
            <person name="Richter M."/>
            <person name="Flood B."/>
            <person name="Bailey J."/>
            <person name="Amann R."/>
            <person name="Mussmann M."/>
        </authorList>
    </citation>
    <scope>NUCLEOTIDE SEQUENCE [LARGE SCALE GENOMIC DNA]</scope>
    <source>
        <strain evidence="1 2">THI036</strain>
    </source>
</reference>
<dbReference type="EMBL" id="LUTY01001005">
    <property type="protein sequence ID" value="OAD22351.1"/>
    <property type="molecule type" value="Genomic_DNA"/>
</dbReference>
<organism evidence="1 2">
    <name type="scientific">Candidatus Thiomargarita nelsonii</name>
    <dbReference type="NCBI Taxonomy" id="1003181"/>
    <lineage>
        <taxon>Bacteria</taxon>
        <taxon>Pseudomonadati</taxon>
        <taxon>Pseudomonadota</taxon>
        <taxon>Gammaproteobacteria</taxon>
        <taxon>Thiotrichales</taxon>
        <taxon>Thiotrichaceae</taxon>
        <taxon>Thiomargarita</taxon>
    </lineage>
</organism>
<keyword evidence="2" id="KW-1185">Reference proteome</keyword>